<name>C3ZSX6_BRAFL</name>
<dbReference type="FunFam" id="2.60.120.260:FF:000250">
    <property type="entry name" value="Coagulation factor V"/>
    <property type="match status" value="1"/>
</dbReference>
<feature type="region of interest" description="Disordered" evidence="2">
    <location>
        <begin position="65"/>
        <end position="85"/>
    </location>
</feature>
<sequence>MAVRHHGSSGASGVRDTSNHNANAIYNNHDALHNKSGYDSSNHNIHDNQKTDDTRFVRDDVTIIQQRRSKATDEKESSPQADEMGTVDNIYYGGVRFAANGNASNNGNVSIGQSGGMVDNDLYAYAGTSNGDVTIDQSEGMVDNNLYAGTPNGNPAVDQSEGTVDNHLYAGTDFWVAAFERPDPVLTPSAARYHAARLARGPRPPAARPNARAMMPDPSLCHVADRPRPDVPPRRPFSQPACYRRRPCRQTSSSIVPPPLVVAEDRKDAIPKPSAAGHVSALSCRPRRRLPDPARHACPTRPRSFAPRTRRCPSRPQLARDTAMNFQVFDGNSDANNTQDNTFNPPIIARYIRINPRSWHSCGKKRCISMRIELLGCEFTTHVDSEDNTVYTDLHFHEWLVRFHHTGSTRDPSGPRNNDRCLEQNTRRGRNDSQKKPTNDEGEGTVDNIIYDTATFSANETGGGVSFGQSGDFVDNELYAGVGVRVDNVTNMSASAARDTGSCWGPCPIAPSMCTLHHHDVHVDNVTNLSAGAARDTGACRGPCPIAPSMCTLHHHDVRVDNVTKLLGSAARDTGACRGPCPIAPSMCTLHHHEMRVDNVTKLSASAARDAGPIKVFFSTKIKTVRVVYILLYGRFLTTELQTHHDTSTEFGATTSGCTENNTIWATSSMTGVSIVVYVTIPAAAVLVLLIAGVVVCVMKRHRHSEQNYDGATEVENILYNVTYLQNNESTPASSKGTLNQTDEGIVDNELYGMNLGDPSGDGKPRGIGNQEGWAHQDHLYVNRDSLHANQDPVYTNTAAGLDSGFVHNDIYDSKLTDL</sequence>
<evidence type="ECO:0000256" key="1">
    <source>
        <dbReference type="ARBA" id="ARBA00023157"/>
    </source>
</evidence>
<feature type="transmembrane region" description="Helical" evidence="3">
    <location>
        <begin position="675"/>
        <end position="699"/>
    </location>
</feature>
<gene>
    <name evidence="5" type="ORF">BRAFLDRAFT_81449</name>
</gene>
<feature type="region of interest" description="Disordered" evidence="2">
    <location>
        <begin position="406"/>
        <end position="446"/>
    </location>
</feature>
<evidence type="ECO:0000259" key="4">
    <source>
        <dbReference type="PROSITE" id="PS50022"/>
    </source>
</evidence>
<feature type="compositionally biased region" description="Basic and acidic residues" evidence="2">
    <location>
        <begin position="417"/>
        <end position="439"/>
    </location>
</feature>
<dbReference type="InterPro" id="IPR008979">
    <property type="entry name" value="Galactose-bd-like_sf"/>
</dbReference>
<feature type="region of interest" description="Disordered" evidence="2">
    <location>
        <begin position="271"/>
        <end position="318"/>
    </location>
</feature>
<dbReference type="InterPro" id="IPR050633">
    <property type="entry name" value="Neuropilin_MCO_CoagFactor"/>
</dbReference>
<feature type="compositionally biased region" description="Polar residues" evidence="2">
    <location>
        <begin position="9"/>
        <end position="26"/>
    </location>
</feature>
<keyword evidence="1" id="KW-1015">Disulfide bond</keyword>
<dbReference type="PROSITE" id="PS50022">
    <property type="entry name" value="FA58C_3"/>
    <property type="match status" value="1"/>
</dbReference>
<dbReference type="AlphaFoldDB" id="C3ZSX6"/>
<dbReference type="eggNOG" id="KOG3516">
    <property type="taxonomic scope" value="Eukaryota"/>
</dbReference>
<keyword evidence="3" id="KW-0812">Transmembrane</keyword>
<proteinExistence type="predicted"/>
<evidence type="ECO:0000313" key="5">
    <source>
        <dbReference type="EMBL" id="EEN44321.1"/>
    </source>
</evidence>
<keyword evidence="3" id="KW-1133">Transmembrane helix</keyword>
<dbReference type="InParanoid" id="C3ZSX6"/>
<dbReference type="InterPro" id="IPR000421">
    <property type="entry name" value="FA58C"/>
</dbReference>
<dbReference type="PANTHER" id="PTHR46806:SF7">
    <property type="entry name" value="COAGULATION FACTOR VIII"/>
    <property type="match status" value="1"/>
</dbReference>
<dbReference type="PANTHER" id="PTHR46806">
    <property type="entry name" value="F5/8 TYPE C DOMAIN-CONTAINING PROTEIN"/>
    <property type="match status" value="1"/>
</dbReference>
<accession>C3ZSX6</accession>
<keyword evidence="3" id="KW-0472">Membrane</keyword>
<dbReference type="EMBL" id="GG666675">
    <property type="protein sequence ID" value="EEN44321.1"/>
    <property type="molecule type" value="Genomic_DNA"/>
</dbReference>
<organism>
    <name type="scientific">Branchiostoma floridae</name>
    <name type="common">Florida lancelet</name>
    <name type="synonym">Amphioxus</name>
    <dbReference type="NCBI Taxonomy" id="7739"/>
    <lineage>
        <taxon>Eukaryota</taxon>
        <taxon>Metazoa</taxon>
        <taxon>Chordata</taxon>
        <taxon>Cephalochordata</taxon>
        <taxon>Leptocardii</taxon>
        <taxon>Amphioxiformes</taxon>
        <taxon>Branchiostomatidae</taxon>
        <taxon>Branchiostoma</taxon>
    </lineage>
</organism>
<dbReference type="SUPFAM" id="SSF49785">
    <property type="entry name" value="Galactose-binding domain-like"/>
    <property type="match status" value="1"/>
</dbReference>
<feature type="region of interest" description="Disordered" evidence="2">
    <location>
        <begin position="1"/>
        <end position="51"/>
    </location>
</feature>
<protein>
    <recommendedName>
        <fullName evidence="4">F5/8 type C domain-containing protein</fullName>
    </recommendedName>
</protein>
<dbReference type="Gene3D" id="2.60.120.260">
    <property type="entry name" value="Galactose-binding domain-like"/>
    <property type="match status" value="1"/>
</dbReference>
<dbReference type="Pfam" id="PF00754">
    <property type="entry name" value="F5_F8_type_C"/>
    <property type="match status" value="1"/>
</dbReference>
<evidence type="ECO:0000256" key="3">
    <source>
        <dbReference type="SAM" id="Phobius"/>
    </source>
</evidence>
<evidence type="ECO:0000256" key="2">
    <source>
        <dbReference type="SAM" id="MobiDB-lite"/>
    </source>
</evidence>
<reference evidence="5" key="1">
    <citation type="journal article" date="2008" name="Nature">
        <title>The amphioxus genome and the evolution of the chordate karyotype.</title>
        <authorList>
            <consortium name="US DOE Joint Genome Institute (JGI-PGF)"/>
            <person name="Putnam N.H."/>
            <person name="Butts T."/>
            <person name="Ferrier D.E.K."/>
            <person name="Furlong R.F."/>
            <person name="Hellsten U."/>
            <person name="Kawashima T."/>
            <person name="Robinson-Rechavi M."/>
            <person name="Shoguchi E."/>
            <person name="Terry A."/>
            <person name="Yu J.-K."/>
            <person name="Benito-Gutierrez E.L."/>
            <person name="Dubchak I."/>
            <person name="Garcia-Fernandez J."/>
            <person name="Gibson-Brown J.J."/>
            <person name="Grigoriev I.V."/>
            <person name="Horton A.C."/>
            <person name="de Jong P.J."/>
            <person name="Jurka J."/>
            <person name="Kapitonov V.V."/>
            <person name="Kohara Y."/>
            <person name="Kuroki Y."/>
            <person name="Lindquist E."/>
            <person name="Lucas S."/>
            <person name="Osoegawa K."/>
            <person name="Pennacchio L.A."/>
            <person name="Salamov A.A."/>
            <person name="Satou Y."/>
            <person name="Sauka-Spengler T."/>
            <person name="Schmutz J."/>
            <person name="Shin-I T."/>
            <person name="Toyoda A."/>
            <person name="Bronner-Fraser M."/>
            <person name="Fujiyama A."/>
            <person name="Holland L.Z."/>
            <person name="Holland P.W.H."/>
            <person name="Satoh N."/>
            <person name="Rokhsar D.S."/>
        </authorList>
    </citation>
    <scope>NUCLEOTIDE SEQUENCE [LARGE SCALE GENOMIC DNA]</scope>
    <source>
        <strain evidence="5">S238N-H82</strain>
        <tissue evidence="5">Testes</tissue>
    </source>
</reference>
<feature type="domain" description="F5/8 type C" evidence="4">
    <location>
        <begin position="327"/>
        <end position="377"/>
    </location>
</feature>